<dbReference type="EMBL" id="JAGEVF010000005">
    <property type="protein sequence ID" value="MBO3116778.1"/>
    <property type="molecule type" value="Genomic_DNA"/>
</dbReference>
<comment type="caution">
    <text evidence="1">The sequence shown here is derived from an EMBL/GenBank/DDBJ whole genome shotgun (WGS) entry which is preliminary data.</text>
</comment>
<gene>
    <name evidence="1" type="ORF">J4050_08470</name>
</gene>
<sequence length="331" mass="37802">MASKINLTKILVPLLLILGLSAEAQLKVLDRITKYPVSYATISFGNGNGIFADDEGQFVFSKKIYPDIDSLFISALGYKQLNLSTKNLSRTLLLSPQADVLDEVVLKLNTKRKYKEEKLKPYLDDDYYNCWLPTIESEIAIYFAKTSEQDQQLKTIHFPIALESQDWKKRKRSNSDKKAFSTLFKVNFYKNNNGQPGLPLTYETIVFRATEKDGDMYSLDVEDYGICMPLNGLFVSLQVLGYTDKNGKLLPNKKYKEIKTVQGVVKIPTNFRPLLPFTEAIKEKNTFIKRVFIGENSWVEFNKGNGIKSSLLDRNLFNYGVGITLKTYKNK</sequence>
<accession>A0ABS3T206</accession>
<evidence type="ECO:0008006" key="3">
    <source>
        <dbReference type="Google" id="ProtNLM"/>
    </source>
</evidence>
<dbReference type="Proteomes" id="UP000676776">
    <property type="component" value="Unassembled WGS sequence"/>
</dbReference>
<reference evidence="1 2" key="1">
    <citation type="submission" date="2021-03" db="EMBL/GenBank/DDBJ databases">
        <title>Winogradskyella sp. nov., isolated from costal sediment.</title>
        <authorList>
            <person name="Gao C."/>
        </authorList>
    </citation>
    <scope>NUCLEOTIDE SEQUENCE [LARGE SCALE GENOMIC DNA]</scope>
    <source>
        <strain evidence="1 2">DF17</strain>
    </source>
</reference>
<evidence type="ECO:0000313" key="1">
    <source>
        <dbReference type="EMBL" id="MBO3116778.1"/>
    </source>
</evidence>
<name>A0ABS3T206_9FLAO</name>
<organism evidence="1 2">
    <name type="scientific">Winogradskyella pelagia</name>
    <dbReference type="NCBI Taxonomy" id="2819984"/>
    <lineage>
        <taxon>Bacteria</taxon>
        <taxon>Pseudomonadati</taxon>
        <taxon>Bacteroidota</taxon>
        <taxon>Flavobacteriia</taxon>
        <taxon>Flavobacteriales</taxon>
        <taxon>Flavobacteriaceae</taxon>
        <taxon>Winogradskyella</taxon>
    </lineage>
</organism>
<keyword evidence="2" id="KW-1185">Reference proteome</keyword>
<proteinExistence type="predicted"/>
<evidence type="ECO:0000313" key="2">
    <source>
        <dbReference type="Proteomes" id="UP000676776"/>
    </source>
</evidence>
<dbReference type="RefSeq" id="WP_208154140.1">
    <property type="nucleotide sequence ID" value="NZ_JAGEVF010000005.1"/>
</dbReference>
<protein>
    <recommendedName>
        <fullName evidence="3">Carboxypeptidase-like regulatory domain-containing protein</fullName>
    </recommendedName>
</protein>